<dbReference type="OMA" id="HNITEYP"/>
<feature type="compositionally biased region" description="Basic and acidic residues" evidence="2">
    <location>
        <begin position="24"/>
        <end position="38"/>
    </location>
</feature>
<evidence type="ECO:0000256" key="2">
    <source>
        <dbReference type="SAM" id="MobiDB-lite"/>
    </source>
</evidence>
<dbReference type="OrthoDB" id="2408369at2759"/>
<evidence type="ECO:0000256" key="1">
    <source>
        <dbReference type="SAM" id="Coils"/>
    </source>
</evidence>
<feature type="region of interest" description="Disordered" evidence="2">
    <location>
        <begin position="518"/>
        <end position="539"/>
    </location>
</feature>
<organism evidence="3 4">
    <name type="scientific">Rhizophagus irregularis (strain DAOM 197198w)</name>
    <name type="common">Glomus intraradices</name>
    <dbReference type="NCBI Taxonomy" id="1432141"/>
    <lineage>
        <taxon>Eukaryota</taxon>
        <taxon>Fungi</taxon>
        <taxon>Fungi incertae sedis</taxon>
        <taxon>Mucoromycota</taxon>
        <taxon>Glomeromycotina</taxon>
        <taxon>Glomeromycetes</taxon>
        <taxon>Glomerales</taxon>
        <taxon>Glomeraceae</taxon>
        <taxon>Rhizophagus</taxon>
    </lineage>
</organism>
<name>A0A015IHK0_RHIIW</name>
<sequence length="693" mass="79185">MSSIIELSDIKEYNAKDFTDPVEIVDKDKDKDDTNEDKSGDEENDRTFTFFTPKLQVQKVIYTTVPVEYPDISLEGVATIFNVTGWKNHMDAFSDVSGSSNIKECPFFGGISVKKDKRKCQGIKFCQFSDQEFVNQEYCSVDFNSKTFKTYTQHLFLAVKKSSCPFKKENVPCDGGAHIGKITNYKTQIVTYFIECDKFKQNEKWHRFIKIKPEEIDISLLQNLFSGTVSTQEVAQCNMIVPRNCRCKKCDIPHLNNGTAVCGDIIEKSCSVQFIKIIPHNITEYPFVALICIGVHNHPPPLPERTPAEIKNNLQLLIEQAIHQDDTITSRSLLSGNLINAYFNKEILAEVHVSLNNIDKLRYLIGKAYKNLHPFGQGVMGVYHNALTANSNLANYIRKIDLFTNNGQVIIICMLAEQAKKLIALEWFQIDVSFKRVKGEINKFEINTYDSNHHLNGIRCILADLDSAQAKGLGSALHDLDCERDWETHLTFIFKSCLVHFERNLHHKTFEKNTKKLIRQIPNASSKEERKSGTNTNNAEAAHSMVNREGKQLKLLSAILRGKKYDERCYKTIEIHNNTGVPYTHRDKSEIKRTSESIIRKEPVIDLTNDHLSNKPSLKRKLSPSTNRKSSKKSKEEPLENEKTEILELEIEEKKIALRERAIKARIAEAEVRKLEAEAEALEIANQQQRLKI</sequence>
<protein>
    <submittedName>
        <fullName evidence="3">Uncharacterized protein</fullName>
    </submittedName>
</protein>
<feature type="coiled-coil region" evidence="1">
    <location>
        <begin position="658"/>
        <end position="692"/>
    </location>
</feature>
<dbReference type="AlphaFoldDB" id="A0A015IHK0"/>
<evidence type="ECO:0000313" key="4">
    <source>
        <dbReference type="Proteomes" id="UP000022910"/>
    </source>
</evidence>
<feature type="region of interest" description="Disordered" evidence="2">
    <location>
        <begin position="608"/>
        <end position="643"/>
    </location>
</feature>
<feature type="region of interest" description="Disordered" evidence="2">
    <location>
        <begin position="24"/>
        <end position="45"/>
    </location>
</feature>
<dbReference type="HOGENOM" id="CLU_027980_0_0_1"/>
<proteinExistence type="predicted"/>
<comment type="caution">
    <text evidence="3">The sequence shown here is derived from an EMBL/GenBank/DDBJ whole genome shotgun (WGS) entry which is preliminary data.</text>
</comment>
<reference evidence="3 4" key="1">
    <citation type="submission" date="2014-02" db="EMBL/GenBank/DDBJ databases">
        <title>Single nucleus genome sequencing reveals high similarity among nuclei of an endomycorrhizal fungus.</title>
        <authorList>
            <person name="Lin K."/>
            <person name="Geurts R."/>
            <person name="Zhang Z."/>
            <person name="Limpens E."/>
            <person name="Saunders D.G."/>
            <person name="Mu D."/>
            <person name="Pang E."/>
            <person name="Cao H."/>
            <person name="Cha H."/>
            <person name="Lin T."/>
            <person name="Zhou Q."/>
            <person name="Shang Y."/>
            <person name="Li Y."/>
            <person name="Ivanov S."/>
            <person name="Sharma T."/>
            <person name="Velzen R.V."/>
            <person name="Ruijter N.D."/>
            <person name="Aanen D.K."/>
            <person name="Win J."/>
            <person name="Kamoun S."/>
            <person name="Bisseling T."/>
            <person name="Huang S."/>
        </authorList>
    </citation>
    <scope>NUCLEOTIDE SEQUENCE [LARGE SCALE GENOMIC DNA]</scope>
    <source>
        <strain evidence="4">DAOM197198w</strain>
    </source>
</reference>
<feature type="compositionally biased region" description="Basic and acidic residues" evidence="2">
    <location>
        <begin position="633"/>
        <end position="643"/>
    </location>
</feature>
<dbReference type="Proteomes" id="UP000022910">
    <property type="component" value="Unassembled WGS sequence"/>
</dbReference>
<dbReference type="EMBL" id="JEMT01028862">
    <property type="protein sequence ID" value="EXX53545.1"/>
    <property type="molecule type" value="Genomic_DNA"/>
</dbReference>
<accession>A0A015IHK0</accession>
<gene>
    <name evidence="3" type="ORF">RirG_242980</name>
</gene>
<keyword evidence="4" id="KW-1185">Reference proteome</keyword>
<evidence type="ECO:0000313" key="3">
    <source>
        <dbReference type="EMBL" id="EXX53545.1"/>
    </source>
</evidence>
<keyword evidence="1" id="KW-0175">Coiled coil</keyword>